<proteinExistence type="predicted"/>
<comment type="caution">
    <text evidence="1">The sequence shown here is derived from an EMBL/GenBank/DDBJ whole genome shotgun (WGS) entry which is preliminary data.</text>
</comment>
<organism evidence="1 2">
    <name type="scientific">Uliginosibacterium flavum</name>
    <dbReference type="NCBI Taxonomy" id="1396831"/>
    <lineage>
        <taxon>Bacteria</taxon>
        <taxon>Pseudomonadati</taxon>
        <taxon>Pseudomonadota</taxon>
        <taxon>Betaproteobacteria</taxon>
        <taxon>Rhodocyclales</taxon>
        <taxon>Zoogloeaceae</taxon>
        <taxon>Uliginosibacterium</taxon>
    </lineage>
</organism>
<accession>A0ABV2TQ67</accession>
<dbReference type="Pfam" id="PF08859">
    <property type="entry name" value="DGC"/>
    <property type="match status" value="1"/>
</dbReference>
<name>A0ABV2TQ67_9RHOO</name>
<dbReference type="Proteomes" id="UP001549691">
    <property type="component" value="Unassembled WGS sequence"/>
</dbReference>
<dbReference type="RefSeq" id="WP_354602530.1">
    <property type="nucleotide sequence ID" value="NZ_JBEWZI010000027.1"/>
</dbReference>
<protein>
    <submittedName>
        <fullName evidence="1">Zinc-binding protein</fullName>
    </submittedName>
</protein>
<gene>
    <name evidence="1" type="ORF">ABXR19_17945</name>
</gene>
<evidence type="ECO:0000313" key="1">
    <source>
        <dbReference type="EMBL" id="MET7016072.1"/>
    </source>
</evidence>
<sequence length="143" mass="15239">MKKALPLIYACSGCSAAGQLANALAVQMDREENAQMSCISGVGGKVPALLALARSGRKIIAVDGCAMRCTEQSLREAGVGPDAKIFLAEMSVSKGVGQEFRPEDLTRLLPEIRRQCAALIIKYESPQFVSVQPFESGFMTITG</sequence>
<evidence type="ECO:0000313" key="2">
    <source>
        <dbReference type="Proteomes" id="UP001549691"/>
    </source>
</evidence>
<keyword evidence="2" id="KW-1185">Reference proteome</keyword>
<dbReference type="InterPro" id="IPR014958">
    <property type="entry name" value="DGC"/>
</dbReference>
<reference evidence="1 2" key="1">
    <citation type="submission" date="2024-07" db="EMBL/GenBank/DDBJ databases">
        <title>Uliginosibacterium flavum JJ3220;KACC:17644.</title>
        <authorList>
            <person name="Kim M.K."/>
        </authorList>
    </citation>
    <scope>NUCLEOTIDE SEQUENCE [LARGE SCALE GENOMIC DNA]</scope>
    <source>
        <strain evidence="1 2">KACC:17644</strain>
    </source>
</reference>
<dbReference type="EMBL" id="JBEWZI010000027">
    <property type="protein sequence ID" value="MET7016072.1"/>
    <property type="molecule type" value="Genomic_DNA"/>
</dbReference>